<dbReference type="OrthoDB" id="9802958at2"/>
<keyword evidence="8" id="KW-1185">Reference proteome</keyword>
<evidence type="ECO:0000256" key="4">
    <source>
        <dbReference type="ARBA" id="ARBA00022833"/>
    </source>
</evidence>
<dbReference type="PANTHER" id="PTHR34858:SF1">
    <property type="entry name" value="CYSO-CYSTEINE PEPTIDASE"/>
    <property type="match status" value="1"/>
</dbReference>
<name>A0A1S1HGG6_9SPHN</name>
<comment type="caution">
    <text evidence="7">The sequence shown here is derived from an EMBL/GenBank/DDBJ whole genome shotgun (WGS) entry which is preliminary data.</text>
</comment>
<protein>
    <recommendedName>
        <fullName evidence="6">MPN domain-containing protein</fullName>
    </recommendedName>
</protein>
<dbReference type="AlphaFoldDB" id="A0A1S1HGG6"/>
<evidence type="ECO:0000259" key="6">
    <source>
        <dbReference type="PROSITE" id="PS50249"/>
    </source>
</evidence>
<dbReference type="InterPro" id="IPR037518">
    <property type="entry name" value="MPN"/>
</dbReference>
<evidence type="ECO:0000313" key="8">
    <source>
        <dbReference type="Proteomes" id="UP000179467"/>
    </source>
</evidence>
<evidence type="ECO:0000256" key="2">
    <source>
        <dbReference type="ARBA" id="ARBA00022723"/>
    </source>
</evidence>
<dbReference type="CDD" id="cd08070">
    <property type="entry name" value="MPN_like"/>
    <property type="match status" value="1"/>
</dbReference>
<keyword evidence="5" id="KW-0482">Metalloprotease</keyword>
<dbReference type="SUPFAM" id="SSF102712">
    <property type="entry name" value="JAB1/MPN domain"/>
    <property type="match status" value="1"/>
</dbReference>
<dbReference type="GO" id="GO:0008270">
    <property type="term" value="F:zinc ion binding"/>
    <property type="evidence" value="ECO:0007669"/>
    <property type="project" value="TreeGrafter"/>
</dbReference>
<evidence type="ECO:0000256" key="5">
    <source>
        <dbReference type="ARBA" id="ARBA00023049"/>
    </source>
</evidence>
<evidence type="ECO:0000256" key="3">
    <source>
        <dbReference type="ARBA" id="ARBA00022801"/>
    </source>
</evidence>
<gene>
    <name evidence="7" type="ORF">BHE75_02937</name>
</gene>
<organism evidence="7 8">
    <name type="scientific">Edaphosphingomonas haloaromaticamans</name>
    <dbReference type="NCBI Taxonomy" id="653954"/>
    <lineage>
        <taxon>Bacteria</taxon>
        <taxon>Pseudomonadati</taxon>
        <taxon>Pseudomonadota</taxon>
        <taxon>Alphaproteobacteria</taxon>
        <taxon>Sphingomonadales</taxon>
        <taxon>Rhizorhabdaceae</taxon>
        <taxon>Edaphosphingomonas</taxon>
    </lineage>
</organism>
<dbReference type="Gene3D" id="3.40.140.10">
    <property type="entry name" value="Cytidine Deaminase, domain 2"/>
    <property type="match status" value="1"/>
</dbReference>
<sequence length="136" mass="14466">MKIAIARRLLAQIIDHAAVDPEKEVCGLLFGDGTEIAAARPAANVHPDPASFFEVDPVALFAALRGERAGGERPIGHYHSHPRGPAFPSVEDAAAADPSADRLWLIVAGGEAACFRAHRGGEIHDCFDRVTLSVHD</sequence>
<accession>A0A1S1HGG6</accession>
<dbReference type="Pfam" id="PF14464">
    <property type="entry name" value="Prok-JAB"/>
    <property type="match status" value="1"/>
</dbReference>
<keyword evidence="3" id="KW-0378">Hydrolase</keyword>
<reference evidence="7 8" key="1">
    <citation type="submission" date="2016-09" db="EMBL/GenBank/DDBJ databases">
        <title>Metabolic pathway, cell adaptation mechanisms and a novel monoxygenase revealed through proteogenomic-transcription analysis of a Sphingomonas haloaromaticamans strain degrading the fungicide ortho-phenylphenol.</title>
        <authorList>
            <person name="Perruchon C."/>
            <person name="Papadopoulou E.S."/>
            <person name="Rousidou C."/>
            <person name="Vasileiadis S."/>
            <person name="Tanou G."/>
            <person name="Amoutzias G."/>
            <person name="Molassiotis A."/>
            <person name="Karpouzas D.G."/>
        </authorList>
    </citation>
    <scope>NUCLEOTIDE SEQUENCE [LARGE SCALE GENOMIC DNA]</scope>
    <source>
        <strain evidence="7 8">P3</strain>
    </source>
</reference>
<keyword evidence="4" id="KW-0862">Zinc</keyword>
<proteinExistence type="predicted"/>
<dbReference type="GO" id="GO:0008235">
    <property type="term" value="F:metalloexopeptidase activity"/>
    <property type="evidence" value="ECO:0007669"/>
    <property type="project" value="TreeGrafter"/>
</dbReference>
<dbReference type="EMBL" id="MIPT01000001">
    <property type="protein sequence ID" value="OHT20932.1"/>
    <property type="molecule type" value="Genomic_DNA"/>
</dbReference>
<evidence type="ECO:0000256" key="1">
    <source>
        <dbReference type="ARBA" id="ARBA00022670"/>
    </source>
</evidence>
<dbReference type="Proteomes" id="UP000179467">
    <property type="component" value="Unassembled WGS sequence"/>
</dbReference>
<keyword evidence="2" id="KW-0479">Metal-binding</keyword>
<dbReference type="InterPro" id="IPR028090">
    <property type="entry name" value="JAB_dom_prok"/>
</dbReference>
<dbReference type="PROSITE" id="PS50249">
    <property type="entry name" value="MPN"/>
    <property type="match status" value="1"/>
</dbReference>
<keyword evidence="1" id="KW-0645">Protease</keyword>
<dbReference type="RefSeq" id="WP_070934292.1">
    <property type="nucleotide sequence ID" value="NZ_MIPT01000001.1"/>
</dbReference>
<dbReference type="GO" id="GO:0006508">
    <property type="term" value="P:proteolysis"/>
    <property type="evidence" value="ECO:0007669"/>
    <property type="project" value="UniProtKB-KW"/>
</dbReference>
<dbReference type="InterPro" id="IPR051929">
    <property type="entry name" value="VirAsm_ModProt"/>
</dbReference>
<feature type="domain" description="MPN" evidence="6">
    <location>
        <begin position="3"/>
        <end position="133"/>
    </location>
</feature>
<dbReference type="PANTHER" id="PTHR34858">
    <property type="entry name" value="CYSO-CYSTEINE PEPTIDASE"/>
    <property type="match status" value="1"/>
</dbReference>
<evidence type="ECO:0000313" key="7">
    <source>
        <dbReference type="EMBL" id="OHT20932.1"/>
    </source>
</evidence>